<keyword evidence="3" id="KW-1003">Cell membrane</keyword>
<comment type="caution">
    <text evidence="9">The sequence shown here is derived from an EMBL/GenBank/DDBJ whole genome shotgun (WGS) entry which is preliminary data.</text>
</comment>
<dbReference type="GO" id="GO:0005886">
    <property type="term" value="C:plasma membrane"/>
    <property type="evidence" value="ECO:0007669"/>
    <property type="project" value="UniProtKB-SubCell"/>
</dbReference>
<reference evidence="9 10" key="1">
    <citation type="journal article" date="2019" name="ISME J.">
        <title>Insights into ecological role of a new deltaproteobacterial order Candidatus Acidulodesulfobacterales by metagenomics and metatranscriptomics.</title>
        <authorList>
            <person name="Tan S."/>
            <person name="Liu J."/>
            <person name="Fang Y."/>
            <person name="Hedlund B.P."/>
            <person name="Lian Z.H."/>
            <person name="Huang L.Y."/>
            <person name="Li J.T."/>
            <person name="Huang L.N."/>
            <person name="Li W.J."/>
            <person name="Jiang H.C."/>
            <person name="Dong H.L."/>
            <person name="Shu W.S."/>
        </authorList>
    </citation>
    <scope>NUCLEOTIDE SEQUENCE [LARGE SCALE GENOMIC DNA]</scope>
    <source>
        <strain evidence="9">AP1</strain>
    </source>
</reference>
<dbReference type="Pfam" id="PF02472">
    <property type="entry name" value="ExbD"/>
    <property type="match status" value="1"/>
</dbReference>
<evidence type="ECO:0000256" key="1">
    <source>
        <dbReference type="ARBA" id="ARBA00004162"/>
    </source>
</evidence>
<comment type="similarity">
    <text evidence="2 7">Belongs to the ExbD/TolR family.</text>
</comment>
<sequence>MKFAERKKPDPIINVINMVDVFLTLLIFFMMTTTFASNNSGIKIHLPKSGLRSSAASKKPITIYITKAGSVYYKKKEITLKKLSKILSFLKKTGANPTIVIKADKASKINSVVAVMSSAIKNGLYKIAIATKK</sequence>
<evidence type="ECO:0000256" key="4">
    <source>
        <dbReference type="ARBA" id="ARBA00022692"/>
    </source>
</evidence>
<evidence type="ECO:0000256" key="7">
    <source>
        <dbReference type="RuleBase" id="RU003879"/>
    </source>
</evidence>
<dbReference type="PANTHER" id="PTHR30558">
    <property type="entry name" value="EXBD MEMBRANE COMPONENT OF PMF-DRIVEN MACROMOLECULE IMPORT SYSTEM"/>
    <property type="match status" value="1"/>
</dbReference>
<keyword evidence="5 8" id="KW-1133">Transmembrane helix</keyword>
<evidence type="ECO:0000256" key="8">
    <source>
        <dbReference type="SAM" id="Phobius"/>
    </source>
</evidence>
<dbReference type="EMBL" id="SGBB01000016">
    <property type="protein sequence ID" value="RZD18011.1"/>
    <property type="molecule type" value="Genomic_DNA"/>
</dbReference>
<evidence type="ECO:0000256" key="3">
    <source>
        <dbReference type="ARBA" id="ARBA00022475"/>
    </source>
</evidence>
<evidence type="ECO:0000256" key="6">
    <source>
        <dbReference type="ARBA" id="ARBA00023136"/>
    </source>
</evidence>
<gene>
    <name evidence="9" type="ORF">EVG15_08120</name>
</gene>
<keyword evidence="7" id="KW-0813">Transport</keyword>
<dbReference type="InterPro" id="IPR003400">
    <property type="entry name" value="ExbD"/>
</dbReference>
<keyword evidence="6 8" id="KW-0472">Membrane</keyword>
<dbReference type="Gene3D" id="3.30.420.270">
    <property type="match status" value="1"/>
</dbReference>
<evidence type="ECO:0000256" key="2">
    <source>
        <dbReference type="ARBA" id="ARBA00005811"/>
    </source>
</evidence>
<dbReference type="GO" id="GO:0015031">
    <property type="term" value="P:protein transport"/>
    <property type="evidence" value="ECO:0007669"/>
    <property type="project" value="UniProtKB-KW"/>
</dbReference>
<feature type="transmembrane region" description="Helical" evidence="8">
    <location>
        <begin position="12"/>
        <end position="31"/>
    </location>
</feature>
<evidence type="ECO:0000256" key="5">
    <source>
        <dbReference type="ARBA" id="ARBA00022989"/>
    </source>
</evidence>
<keyword evidence="4 7" id="KW-0812">Transmembrane</keyword>
<dbReference type="AlphaFoldDB" id="A0A519BL63"/>
<accession>A0A519BL63</accession>
<evidence type="ECO:0000313" key="10">
    <source>
        <dbReference type="Proteomes" id="UP000319296"/>
    </source>
</evidence>
<dbReference type="PANTHER" id="PTHR30558:SF3">
    <property type="entry name" value="BIOPOLYMER TRANSPORT PROTEIN EXBD-RELATED"/>
    <property type="match status" value="1"/>
</dbReference>
<proteinExistence type="inferred from homology"/>
<dbReference type="Proteomes" id="UP000319296">
    <property type="component" value="Unassembled WGS sequence"/>
</dbReference>
<comment type="subcellular location">
    <subcellularLocation>
        <location evidence="1">Cell membrane</location>
        <topology evidence="1">Single-pass membrane protein</topology>
    </subcellularLocation>
    <subcellularLocation>
        <location evidence="7">Cell membrane</location>
        <topology evidence="7">Single-pass type II membrane protein</topology>
    </subcellularLocation>
</comment>
<name>A0A519BL63_9DELT</name>
<keyword evidence="7" id="KW-0653">Protein transport</keyword>
<evidence type="ECO:0000313" key="9">
    <source>
        <dbReference type="EMBL" id="RZD18011.1"/>
    </source>
</evidence>
<dbReference type="GO" id="GO:0022857">
    <property type="term" value="F:transmembrane transporter activity"/>
    <property type="evidence" value="ECO:0007669"/>
    <property type="project" value="InterPro"/>
</dbReference>
<protein>
    <submittedName>
        <fullName evidence="9">Biopolymer transporter ExbD</fullName>
    </submittedName>
</protein>
<organism evidence="9 10">
    <name type="scientific">Candidatus Acididesulfobacter diazotrophicus</name>
    <dbReference type="NCBI Taxonomy" id="2597226"/>
    <lineage>
        <taxon>Bacteria</taxon>
        <taxon>Deltaproteobacteria</taxon>
        <taxon>Candidatus Acidulodesulfobacterales</taxon>
        <taxon>Candidatus Acididesulfobacter</taxon>
    </lineage>
</organism>